<dbReference type="KEGG" id="tob:V4D31_02530"/>
<evidence type="ECO:0000256" key="1">
    <source>
        <dbReference type="SAM" id="Coils"/>
    </source>
</evidence>
<dbReference type="InterPro" id="IPR051404">
    <property type="entry name" value="TA_system_antitoxin"/>
</dbReference>
<protein>
    <submittedName>
        <fullName evidence="2">Type II toxin-antitoxin system HicB family antitoxin</fullName>
    </submittedName>
</protein>
<keyword evidence="1" id="KW-0175">Coiled coil</keyword>
<feature type="coiled-coil region" evidence="1">
    <location>
        <begin position="35"/>
        <end position="66"/>
    </location>
</feature>
<dbReference type="PANTHER" id="PTHR34504">
    <property type="entry name" value="ANTITOXIN HICB"/>
    <property type="match status" value="1"/>
</dbReference>
<dbReference type="AlphaFoldDB" id="A0AAU8H5G1"/>
<dbReference type="Gene3D" id="3.30.160.250">
    <property type="match status" value="1"/>
</dbReference>
<dbReference type="InterPro" id="IPR035069">
    <property type="entry name" value="TTHA1013/TTHA0281-like"/>
</dbReference>
<dbReference type="PANTHER" id="PTHR34504:SF4">
    <property type="entry name" value="ANTITOXIN HICB"/>
    <property type="match status" value="1"/>
</dbReference>
<accession>A0AAU8H5G1</accession>
<dbReference type="EMBL" id="CP144374">
    <property type="protein sequence ID" value="XCH49045.1"/>
    <property type="molecule type" value="Genomic_DNA"/>
</dbReference>
<evidence type="ECO:0000313" key="2">
    <source>
        <dbReference type="EMBL" id="XCH49045.1"/>
    </source>
</evidence>
<sequence length="74" mass="8712">MAEVKRLSKKKFFDYIEWDPVTKLYVGIIPYVPGARSQGKTLEELNQNLKEVLELCLEEMEDIEESYISHYQQG</sequence>
<dbReference type="RefSeq" id="WP_353686682.1">
    <property type="nucleotide sequence ID" value="NZ_CP144374.1"/>
</dbReference>
<organism evidence="2">
    <name type="scientific">Thermodesulfovibrio obliviosus</name>
    <dbReference type="NCBI Taxonomy" id="3118332"/>
    <lineage>
        <taxon>Bacteria</taxon>
        <taxon>Pseudomonadati</taxon>
        <taxon>Nitrospirota</taxon>
        <taxon>Thermodesulfovibrionia</taxon>
        <taxon>Thermodesulfovibrionales</taxon>
        <taxon>Thermodesulfovibrionaceae</taxon>
        <taxon>Thermodesulfovibrio</taxon>
    </lineage>
</organism>
<dbReference type="SUPFAM" id="SSF143100">
    <property type="entry name" value="TTHA1013/TTHA0281-like"/>
    <property type="match status" value="1"/>
</dbReference>
<name>A0AAU8H5G1_9BACT</name>
<reference evidence="2" key="1">
    <citation type="submission" date="2024-01" db="EMBL/GenBank/DDBJ databases">
        <title>The first autotrophic representatives of the genus Thermodesulfovibrio.</title>
        <authorList>
            <person name="Maltseva A.I."/>
            <person name="Elcheninov A.G."/>
            <person name="Kublanov I.V."/>
            <person name="Lebedinsky A.V."/>
            <person name="Frolov E.N."/>
        </authorList>
    </citation>
    <scope>NUCLEOTIDE SEQUENCE</scope>
    <source>
        <strain evidence="2">3462-1</strain>
    </source>
</reference>
<gene>
    <name evidence="2" type="ORF">V4D31_02530</name>
</gene>
<proteinExistence type="predicted"/>